<keyword evidence="1" id="KW-1133">Transmembrane helix</keyword>
<feature type="domain" description="Cadherin" evidence="3">
    <location>
        <begin position="256"/>
        <end position="357"/>
    </location>
</feature>
<feature type="domain" description="Cadherin" evidence="3">
    <location>
        <begin position="548"/>
        <end position="665"/>
    </location>
</feature>
<dbReference type="Gene3D" id="2.60.40.10">
    <property type="entry name" value="Immunoglobulins"/>
    <property type="match status" value="3"/>
</dbReference>
<dbReference type="GO" id="GO:0005509">
    <property type="term" value="F:calcium ion binding"/>
    <property type="evidence" value="ECO:0007669"/>
    <property type="project" value="InterPro"/>
</dbReference>
<keyword evidence="2" id="KW-0732">Signal</keyword>
<dbReference type="PROSITE" id="PS50268">
    <property type="entry name" value="CADHERIN_2"/>
    <property type="match status" value="2"/>
</dbReference>
<dbReference type="RefSeq" id="WP_099019063.1">
    <property type="nucleotide sequence ID" value="NZ_NIHB01000002.1"/>
</dbReference>
<reference evidence="4 5" key="1">
    <citation type="submission" date="2019-03" db="EMBL/GenBank/DDBJ databases">
        <title>Genomic Encyclopedia of Type Strains, Phase IV (KMG-IV): sequencing the most valuable type-strain genomes for metagenomic binning, comparative biology and taxonomic classification.</title>
        <authorList>
            <person name="Goeker M."/>
        </authorList>
    </citation>
    <scope>NUCLEOTIDE SEQUENCE [LARGE SCALE GENOMIC DNA]</scope>
    <source>
        <strain evidence="4 5">DSM 25488</strain>
    </source>
</reference>
<dbReference type="InterPro" id="IPR002126">
    <property type="entry name" value="Cadherin-like_dom"/>
</dbReference>
<evidence type="ECO:0000256" key="2">
    <source>
        <dbReference type="SAM" id="SignalP"/>
    </source>
</evidence>
<dbReference type="GO" id="GO:0016020">
    <property type="term" value="C:membrane"/>
    <property type="evidence" value="ECO:0007669"/>
    <property type="project" value="InterPro"/>
</dbReference>
<evidence type="ECO:0000259" key="3">
    <source>
        <dbReference type="PROSITE" id="PS50268"/>
    </source>
</evidence>
<organism evidence="4 5">
    <name type="scientific">Marinicella litoralis</name>
    <dbReference type="NCBI Taxonomy" id="644220"/>
    <lineage>
        <taxon>Bacteria</taxon>
        <taxon>Pseudomonadati</taxon>
        <taxon>Pseudomonadota</taxon>
        <taxon>Gammaproteobacteria</taxon>
        <taxon>Lysobacterales</taxon>
        <taxon>Marinicellaceae</taxon>
        <taxon>Marinicella</taxon>
    </lineage>
</organism>
<dbReference type="NCBIfam" id="NF012211">
    <property type="entry name" value="tand_rpt_95"/>
    <property type="match status" value="3"/>
</dbReference>
<protein>
    <submittedName>
        <fullName evidence="4">Putative Ig domain-containing protein</fullName>
    </submittedName>
</protein>
<dbReference type="GO" id="GO:0007156">
    <property type="term" value="P:homophilic cell adhesion via plasma membrane adhesion molecules"/>
    <property type="evidence" value="ECO:0007669"/>
    <property type="project" value="InterPro"/>
</dbReference>
<sequence length="1890" mass="190872">MSYRSTALVCFGLLLFSVISQAQNRFYHVYVDNDANAATGCVVNLPDFSSTIEGVQSRLTITTDSALPPNIVSTQIHQCDGLNFNAGTASAAAALGLNTGDAGADVFEAAISTLDLSIHASGNALFYFVTESDTAGDVVLNHANGGPIILGFVFPVPAMGLLALTVLLLILLITVRRSLSRNITISMVLICVSTWVWAMNIIIDGQTTDWNGINPANTDPINDTSAPGSYADLTAVFLTKSSDDVFIRMDVLDVENQAPIANASSDTTLEDNAVTITVTGSDPEGSPITFSVDTAPANGSLGTFTVVNNTSSTIQYTPDPDFNGSDSFTFVANDGQINSAPATAAVTITPVNDMPSFTDGGDITVDENSGIYNNTWATDILAGPANESAQILTFNIVNVTNAGLFSTPPTVDANSGNLSFTPTTDVFGTSTVTINLMDDGLTANGGIDTSANITFDIVVEEVNDAPVLANIPDQTVDELTLLSFTATATDANVPAQNLTFSLGGTVPAGAAITTGGDFSWTPTEEQGSTGTFSFDVIVTDDGTNPDDLSDSQSINVTVNKVNSAPVLTAIGPQTVDELNNLSFNAAANDTDLPAQNLSFTLSGTVPSGATISNTGAFNWTPTEAQGGNAYTFDVVVTDDGVNPPNLFDSETINVTVNEVNSPPVLNPIGNTTFDEETLLSFNAMAVDTDNPAQTLTFTLAGAVPTGAVITTGGAFSWTPTEAQGPGVYSFNVVVTDNGSNPNNLSDFETISLTVNEVNVAPVANAQTTTTDDETPLTITLTGSDAEGSSLTFSIATSPATGSLGTITQLTTTSASVTYTPGAVGNNDFTFTVFDGELNSSPATVSLNVTSSNLPPVASDDSYDVTGNVGLTVPVAAGVVSNDNDPDLDTLTVTAFDASSAQGGAVSVNANGSFTYSPPVGYTGADSFAYTMSDGEFSDSATVSLTISDRLWFVDNSAGAAGNGTLTNPFSTLAEFDTVNGNAGIANPAAGECVFLNETGSGNYVGPVTLLPGQSMIGKASSVSAPALCGITLATHSTPLPAINGTAPTVTSASIGINLAADNTLRGFDVGDTTDTDLNASVNVGTLAISEMSLLGNGRALNLAAGGTLNVALDQLISFNGTNGINLSNVGGVFTVANGTTIDASATNGIYILNLAPGAVYNFGNTNVTNSGFNGIQIYADAGSNVIFNQLNISNPTNFAYFQFGGELNTSSGSINAPNSTAFDLENAIANVNLTTVSGNNNSGSGIKLDNNTGTINLGNGAVTSTGSGIVFDVGGAANASGGSAIITYNGDITSTGTGRSVQIEELTGGSITLNGTITESSNGIRIQGINNGAAASVNFAGNVTANTITNTAIDLGSAVGNTNGTINFTGVLDIDTTSGNGFNALNGGTVNVSGSSNTINTTTGTAINIQNTNIGASNLVFLSVSAGTTTNSAGAGINLNTTGTSGGLMITGTGTTAGSGGTIRNKSGANGNNSEGIGITLNNTSNVQLSNMQLNDFDNFAVRGISVNGFTMTDSIVSGISGNSSAVDEAAIKFTNLTGTSVFAGNNISGGFEDQVNIINDTGIANISVVDSANDAAVIGLDAVPTSNNGNDGLLVESQGAAMVTLTVAGVEFAGARGDMLQTNAINTSNQTILAQSNFFNNTHPNIVSGGGGITVSGGGATSGFTQGYDVEDSNFSGAVGNAVTVNYVSGSGTISGALSRNNVGLNDVAGSGSIEASGISVGASQMTQHNTTLDLNIIRGINGYSGIDTIANTDVNFNATITNNTVEQLAGFAFAAMTNLVGGVGTETGTACLDVRNNTFDASASPFAGNAVFKDQISGSANYNLPGYSGSASGEFAIACAAGTASVDTGLHHMGNGNTMINGAFSTYPTGVDASAVCGKTGIGTSCPP</sequence>
<dbReference type="EMBL" id="SNZB01000002">
    <property type="protein sequence ID" value="TDR22421.1"/>
    <property type="molecule type" value="Genomic_DNA"/>
</dbReference>
<dbReference type="OrthoDB" id="220114at2"/>
<proteinExistence type="predicted"/>
<feature type="chain" id="PRO_5020700966" evidence="2">
    <location>
        <begin position="23"/>
        <end position="1890"/>
    </location>
</feature>
<dbReference type="InterPro" id="IPR013783">
    <property type="entry name" value="Ig-like_fold"/>
</dbReference>
<dbReference type="Proteomes" id="UP000295724">
    <property type="component" value="Unassembled WGS sequence"/>
</dbReference>
<feature type="signal peptide" evidence="2">
    <location>
        <begin position="1"/>
        <end position="22"/>
    </location>
</feature>
<dbReference type="SUPFAM" id="SSF49313">
    <property type="entry name" value="Cadherin-like"/>
    <property type="match status" value="2"/>
</dbReference>
<keyword evidence="5" id="KW-1185">Reference proteome</keyword>
<evidence type="ECO:0000313" key="5">
    <source>
        <dbReference type="Proteomes" id="UP000295724"/>
    </source>
</evidence>
<evidence type="ECO:0000256" key="1">
    <source>
        <dbReference type="SAM" id="Phobius"/>
    </source>
</evidence>
<feature type="transmembrane region" description="Helical" evidence="1">
    <location>
        <begin position="185"/>
        <end position="203"/>
    </location>
</feature>
<gene>
    <name evidence="4" type="ORF">C8D91_0910</name>
</gene>
<dbReference type="Pfam" id="PF17963">
    <property type="entry name" value="Big_9"/>
    <property type="match status" value="4"/>
</dbReference>
<accession>A0A4V6PXY7</accession>
<name>A0A4V6PXY7_9GAMM</name>
<keyword evidence="1" id="KW-0472">Membrane</keyword>
<dbReference type="Gene3D" id="2.60.40.2810">
    <property type="match status" value="2"/>
</dbReference>
<keyword evidence="1" id="KW-0812">Transmembrane</keyword>
<feature type="transmembrane region" description="Helical" evidence="1">
    <location>
        <begin position="148"/>
        <end position="173"/>
    </location>
</feature>
<dbReference type="InterPro" id="IPR015919">
    <property type="entry name" value="Cadherin-like_sf"/>
</dbReference>
<comment type="caution">
    <text evidence="4">The sequence shown here is derived from an EMBL/GenBank/DDBJ whole genome shotgun (WGS) entry which is preliminary data.</text>
</comment>
<evidence type="ECO:0000313" key="4">
    <source>
        <dbReference type="EMBL" id="TDR22421.1"/>
    </source>
</evidence>